<name>A0A922HUC0_DERFA</name>
<gene>
    <name evidence="1" type="ORF">DERF_009161</name>
</gene>
<proteinExistence type="predicted"/>
<evidence type="ECO:0000313" key="2">
    <source>
        <dbReference type="Proteomes" id="UP000790347"/>
    </source>
</evidence>
<reference evidence="1" key="1">
    <citation type="submission" date="2013-05" db="EMBL/GenBank/DDBJ databases">
        <authorList>
            <person name="Yim A.K.Y."/>
            <person name="Chan T.F."/>
            <person name="Ji K.M."/>
            <person name="Liu X.Y."/>
            <person name="Zhou J.W."/>
            <person name="Li R.Q."/>
            <person name="Yang K.Y."/>
            <person name="Li J."/>
            <person name="Li M."/>
            <person name="Law P.T.W."/>
            <person name="Wu Y.L."/>
            <person name="Cai Z.L."/>
            <person name="Qin H."/>
            <person name="Bao Y."/>
            <person name="Leung R.K.K."/>
            <person name="Ng P.K.S."/>
            <person name="Zou J."/>
            <person name="Zhong X.J."/>
            <person name="Ran P.X."/>
            <person name="Zhong N.S."/>
            <person name="Liu Z.G."/>
            <person name="Tsui S.K.W."/>
        </authorList>
    </citation>
    <scope>NUCLEOTIDE SEQUENCE</scope>
    <source>
        <strain evidence="1">Derf</strain>
        <tissue evidence="1">Whole organism</tissue>
    </source>
</reference>
<dbReference type="Proteomes" id="UP000790347">
    <property type="component" value="Unassembled WGS sequence"/>
</dbReference>
<comment type="caution">
    <text evidence="1">The sequence shown here is derived from an EMBL/GenBank/DDBJ whole genome shotgun (WGS) entry which is preliminary data.</text>
</comment>
<evidence type="ECO:0000313" key="1">
    <source>
        <dbReference type="EMBL" id="KAH9510644.1"/>
    </source>
</evidence>
<keyword evidence="2" id="KW-1185">Reference proteome</keyword>
<protein>
    <submittedName>
        <fullName evidence="1">Uncharacterized protein</fullName>
    </submittedName>
</protein>
<accession>A0A922HUC0</accession>
<organism evidence="1 2">
    <name type="scientific">Dermatophagoides farinae</name>
    <name type="common">American house dust mite</name>
    <dbReference type="NCBI Taxonomy" id="6954"/>
    <lineage>
        <taxon>Eukaryota</taxon>
        <taxon>Metazoa</taxon>
        <taxon>Ecdysozoa</taxon>
        <taxon>Arthropoda</taxon>
        <taxon>Chelicerata</taxon>
        <taxon>Arachnida</taxon>
        <taxon>Acari</taxon>
        <taxon>Acariformes</taxon>
        <taxon>Sarcoptiformes</taxon>
        <taxon>Astigmata</taxon>
        <taxon>Psoroptidia</taxon>
        <taxon>Analgoidea</taxon>
        <taxon>Pyroglyphidae</taxon>
        <taxon>Dermatophagoidinae</taxon>
        <taxon>Dermatophagoides</taxon>
    </lineage>
</organism>
<dbReference type="AlphaFoldDB" id="A0A922HUC0"/>
<dbReference type="EMBL" id="ASGP02000004">
    <property type="protein sequence ID" value="KAH9510644.1"/>
    <property type="molecule type" value="Genomic_DNA"/>
</dbReference>
<reference evidence="1" key="2">
    <citation type="journal article" date="2022" name="Res Sq">
        <title>Comparative Genomics Reveals Insights into the Divergent Evolution of Astigmatic Mites and Household Pest Adaptations.</title>
        <authorList>
            <person name="Xiong Q."/>
            <person name="Wan A.T.-Y."/>
            <person name="Liu X.-Y."/>
            <person name="Fung C.S.-H."/>
            <person name="Xiao X."/>
            <person name="Malainual N."/>
            <person name="Hou J."/>
            <person name="Wang L."/>
            <person name="Wang M."/>
            <person name="Yang K."/>
            <person name="Cui Y."/>
            <person name="Leung E."/>
            <person name="Nong W."/>
            <person name="Shin S.-K."/>
            <person name="Au S."/>
            <person name="Jeong K.Y."/>
            <person name="Chew F.T."/>
            <person name="Hui J."/>
            <person name="Leung T.F."/>
            <person name="Tungtrongchitr A."/>
            <person name="Zhong N."/>
            <person name="Liu Z."/>
            <person name="Tsui S."/>
        </authorList>
    </citation>
    <scope>NUCLEOTIDE SEQUENCE</scope>
    <source>
        <strain evidence="1">Derf</strain>
        <tissue evidence="1">Whole organism</tissue>
    </source>
</reference>
<sequence>MIIISQLAAHAPAYCHLFLFRPRMSVRETSMFPTENSDSQLAAHAPAYCHLFLFRPRMSVRETSMFPTENSESAYN</sequence>